<dbReference type="InterPro" id="IPR051908">
    <property type="entry name" value="Ribosomal_N-acetyltransferase"/>
</dbReference>
<dbReference type="InterPro" id="IPR000182">
    <property type="entry name" value="GNAT_dom"/>
</dbReference>
<organism evidence="1">
    <name type="scientific">Petromyces alliaceus</name>
    <name type="common">Aspergillus alliaceus</name>
    <dbReference type="NCBI Taxonomy" id="209559"/>
    <lineage>
        <taxon>Eukaryota</taxon>
        <taxon>Fungi</taxon>
        <taxon>Dikarya</taxon>
        <taxon>Ascomycota</taxon>
        <taxon>Pezizomycotina</taxon>
        <taxon>Eurotiomycetes</taxon>
        <taxon>Eurotiomycetidae</taxon>
        <taxon>Eurotiales</taxon>
        <taxon>Aspergillaceae</taxon>
        <taxon>Aspergillus</taxon>
        <taxon>Aspergillus subgen. Circumdati</taxon>
    </lineage>
</organism>
<dbReference type="SUPFAM" id="SSF55729">
    <property type="entry name" value="Acyl-CoA N-acyltransferases (Nat)"/>
    <property type="match status" value="1"/>
</dbReference>
<dbReference type="PANTHER" id="PTHR43441:SF2">
    <property type="entry name" value="FAMILY ACETYLTRANSFERASE, PUTATIVE (AFU_ORTHOLOGUE AFUA_7G00850)-RELATED"/>
    <property type="match status" value="1"/>
</dbReference>
<dbReference type="GO" id="GO:1990189">
    <property type="term" value="F:protein N-terminal-serine acetyltransferase activity"/>
    <property type="evidence" value="ECO:0007669"/>
    <property type="project" value="TreeGrafter"/>
</dbReference>
<dbReference type="InterPro" id="IPR016181">
    <property type="entry name" value="Acyl_CoA_acyltransferase"/>
</dbReference>
<evidence type="ECO:0000313" key="1">
    <source>
        <dbReference type="EMBL" id="KAE8389367.1"/>
    </source>
</evidence>
<dbReference type="Gene3D" id="3.40.630.30">
    <property type="match status" value="1"/>
</dbReference>
<dbReference type="PANTHER" id="PTHR43441">
    <property type="entry name" value="RIBOSOMAL-PROTEIN-SERINE ACETYLTRANSFERASE"/>
    <property type="match status" value="1"/>
</dbReference>
<accession>A0A5N7C6L4</accession>
<dbReference type="AlphaFoldDB" id="A0A5N7C6L4"/>
<dbReference type="OrthoDB" id="41238at2759"/>
<gene>
    <name evidence="1" type="ORF">BDV23DRAFT_157170</name>
</gene>
<dbReference type="PROSITE" id="PS51186">
    <property type="entry name" value="GNAT"/>
    <property type="match status" value="1"/>
</dbReference>
<dbReference type="GO" id="GO:0008999">
    <property type="term" value="F:protein-N-terminal-alanine acetyltransferase activity"/>
    <property type="evidence" value="ECO:0007669"/>
    <property type="project" value="TreeGrafter"/>
</dbReference>
<keyword evidence="1" id="KW-0012">Acyltransferase</keyword>
<dbReference type="EMBL" id="ML735266">
    <property type="protein sequence ID" value="KAE8389367.1"/>
    <property type="molecule type" value="Genomic_DNA"/>
</dbReference>
<dbReference type="OMA" id="FGAPMQR"/>
<dbReference type="FunFam" id="3.40.630.30:FF:000047">
    <property type="entry name" value="Acetyltransferase, GNAT family"/>
    <property type="match status" value="1"/>
</dbReference>
<accession>A0A5N6FEW5</accession>
<proteinExistence type="predicted"/>
<keyword evidence="1" id="KW-0808">Transferase</keyword>
<sequence>MSPPLGPPVSQPTALRPSAVVLEGRTVRLLHLSPEHADQLFLLVGGNDETKAALWTYMMDGPWSDIETFRAAVTAKSMSTDPFFFAIQDSSSGRVVGQLSLMSIVPGQLRVEIGSVLYSPALQRSTGATEAVYLLLQYVFESLGYRRVEWKCNALNRASQSAAVRLGFTFEGVFRQHMVVKGRSRDTAWYSILQEEWEQKHIKESLELWLQESNFDLEGRQRKGLAEIRKELEHHTRHSDL</sequence>
<protein>
    <submittedName>
        <fullName evidence="1">Acyl-CoA N-acyltransferase</fullName>
    </submittedName>
</protein>
<name>A0A5N7C6L4_PETAA</name>
<dbReference type="Proteomes" id="UP000326877">
    <property type="component" value="Unassembled WGS sequence"/>
</dbReference>
<reference evidence="1" key="1">
    <citation type="submission" date="2019-04" db="EMBL/GenBank/DDBJ databases">
        <title>Friends and foes A comparative genomics studyof 23 Aspergillus species from section Flavi.</title>
        <authorList>
            <consortium name="DOE Joint Genome Institute"/>
            <person name="Kjaerbolling I."/>
            <person name="Vesth T."/>
            <person name="Frisvad J.C."/>
            <person name="Nybo J.L."/>
            <person name="Theobald S."/>
            <person name="Kildgaard S."/>
            <person name="Isbrandt T."/>
            <person name="Kuo A."/>
            <person name="Sato A."/>
            <person name="Lyhne E.K."/>
            <person name="Kogle M.E."/>
            <person name="Wiebenga A."/>
            <person name="Kun R.S."/>
            <person name="Lubbers R.J."/>
            <person name="Makela M.R."/>
            <person name="Barry K."/>
            <person name="Chovatia M."/>
            <person name="Clum A."/>
            <person name="Daum C."/>
            <person name="Haridas S."/>
            <person name="He G."/>
            <person name="LaButti K."/>
            <person name="Lipzen A."/>
            <person name="Mondo S."/>
            <person name="Riley R."/>
            <person name="Salamov A."/>
            <person name="Simmons B.A."/>
            <person name="Magnuson J.K."/>
            <person name="Henrissat B."/>
            <person name="Mortensen U.H."/>
            <person name="Larsen T.O."/>
            <person name="Devries R.P."/>
            <person name="Grigoriev I.V."/>
            <person name="Machida M."/>
            <person name="Baker S.E."/>
            <person name="Andersen M.R."/>
        </authorList>
    </citation>
    <scope>NUCLEOTIDE SEQUENCE [LARGE SCALE GENOMIC DNA]</scope>
    <source>
        <strain evidence="1">IBT 14317</strain>
    </source>
</reference>
<dbReference type="Pfam" id="PF13302">
    <property type="entry name" value="Acetyltransf_3"/>
    <property type="match status" value="1"/>
</dbReference>